<dbReference type="Proteomes" id="UP000727407">
    <property type="component" value="Unassembled WGS sequence"/>
</dbReference>
<dbReference type="AlphaFoldDB" id="A0A8J4UFX0"/>
<evidence type="ECO:0000256" key="2">
    <source>
        <dbReference type="ARBA" id="ARBA00023054"/>
    </source>
</evidence>
<evidence type="ECO:0000256" key="1">
    <source>
        <dbReference type="ARBA" id="ARBA00008275"/>
    </source>
</evidence>
<gene>
    <name evidence="4" type="ORF">DAT39_011590</name>
</gene>
<reference evidence="4" key="1">
    <citation type="submission" date="2020-07" db="EMBL/GenBank/DDBJ databases">
        <title>Clarias magur genome sequencing, assembly and annotation.</title>
        <authorList>
            <person name="Kushwaha B."/>
            <person name="Kumar R."/>
            <person name="Das P."/>
            <person name="Joshi C.G."/>
            <person name="Kumar D."/>
            <person name="Nagpure N.S."/>
            <person name="Pandey M."/>
            <person name="Agarwal S."/>
            <person name="Srivastava S."/>
            <person name="Singh M."/>
            <person name="Sahoo L."/>
            <person name="Jayasankar P."/>
            <person name="Meher P.K."/>
            <person name="Koringa P.G."/>
            <person name="Iquebal M.A."/>
            <person name="Das S.P."/>
            <person name="Bit A."/>
            <person name="Patnaik S."/>
            <person name="Patel N."/>
            <person name="Shah T.M."/>
            <person name="Hinsu A."/>
            <person name="Jena J.K."/>
        </authorList>
    </citation>
    <scope>NUCLEOTIDE SEQUENCE</scope>
    <source>
        <strain evidence="4">CIFAMagur01</strain>
        <tissue evidence="4">Testis</tissue>
    </source>
</reference>
<feature type="non-terminal residue" evidence="4">
    <location>
        <position position="57"/>
    </location>
</feature>
<feature type="coiled-coil region" evidence="3">
    <location>
        <begin position="3"/>
        <end position="51"/>
    </location>
</feature>
<dbReference type="GO" id="GO:0006355">
    <property type="term" value="P:regulation of DNA-templated transcription"/>
    <property type="evidence" value="ECO:0007669"/>
    <property type="project" value="InterPro"/>
</dbReference>
<dbReference type="Pfam" id="PF09738">
    <property type="entry name" value="LRRFIP"/>
    <property type="match status" value="1"/>
</dbReference>
<comment type="similarity">
    <text evidence="1">Belongs to the LRRFIP family.</text>
</comment>
<evidence type="ECO:0000313" key="4">
    <source>
        <dbReference type="EMBL" id="KAF5898689.1"/>
    </source>
</evidence>
<keyword evidence="5" id="KW-1185">Reference proteome</keyword>
<protein>
    <submittedName>
        <fullName evidence="4">Leucine-rich repeat flightless-interacting protein 1-like isoform X1</fullName>
    </submittedName>
</protein>
<dbReference type="EMBL" id="QNUK01000191">
    <property type="protein sequence ID" value="KAF5898689.1"/>
    <property type="molecule type" value="Genomic_DNA"/>
</dbReference>
<sequence>VSLAELEDKHQKAVETIAQLETEKSDLTDQVETLREAMEEIGNELSDAYIQYGKRIK</sequence>
<evidence type="ECO:0000256" key="3">
    <source>
        <dbReference type="SAM" id="Coils"/>
    </source>
</evidence>
<organism evidence="4 5">
    <name type="scientific">Clarias magur</name>
    <name type="common">Asian catfish</name>
    <name type="synonym">Macropteronotus magur</name>
    <dbReference type="NCBI Taxonomy" id="1594786"/>
    <lineage>
        <taxon>Eukaryota</taxon>
        <taxon>Metazoa</taxon>
        <taxon>Chordata</taxon>
        <taxon>Craniata</taxon>
        <taxon>Vertebrata</taxon>
        <taxon>Euteleostomi</taxon>
        <taxon>Actinopterygii</taxon>
        <taxon>Neopterygii</taxon>
        <taxon>Teleostei</taxon>
        <taxon>Ostariophysi</taxon>
        <taxon>Siluriformes</taxon>
        <taxon>Clariidae</taxon>
        <taxon>Clarias</taxon>
    </lineage>
</organism>
<accession>A0A8J4UFX0</accession>
<proteinExistence type="inferred from homology"/>
<keyword evidence="2 3" id="KW-0175">Coiled coil</keyword>
<feature type="non-terminal residue" evidence="4">
    <location>
        <position position="1"/>
    </location>
</feature>
<dbReference type="Gene3D" id="1.20.5.4090">
    <property type="match status" value="1"/>
</dbReference>
<dbReference type="OrthoDB" id="8984043at2759"/>
<dbReference type="InterPro" id="IPR019139">
    <property type="entry name" value="LRRFIP1/2"/>
</dbReference>
<comment type="caution">
    <text evidence="4">The sequence shown here is derived from an EMBL/GenBank/DDBJ whole genome shotgun (WGS) entry which is preliminary data.</text>
</comment>
<name>A0A8J4UFX0_CLAMG</name>
<evidence type="ECO:0000313" key="5">
    <source>
        <dbReference type="Proteomes" id="UP000727407"/>
    </source>
</evidence>